<keyword evidence="2" id="KW-0472">Membrane</keyword>
<feature type="compositionally biased region" description="Polar residues" evidence="1">
    <location>
        <begin position="253"/>
        <end position="272"/>
    </location>
</feature>
<dbReference type="EMBL" id="SJPM01000001">
    <property type="protein sequence ID" value="TWU03942.1"/>
    <property type="molecule type" value="Genomic_DNA"/>
</dbReference>
<name>A0A5C6AXZ1_9BACT</name>
<evidence type="ECO:0000313" key="4">
    <source>
        <dbReference type="Proteomes" id="UP000316213"/>
    </source>
</evidence>
<feature type="compositionally biased region" description="Low complexity" evidence="1">
    <location>
        <begin position="465"/>
        <end position="503"/>
    </location>
</feature>
<keyword evidence="2" id="KW-1133">Transmembrane helix</keyword>
<reference evidence="3 4" key="1">
    <citation type="submission" date="2019-02" db="EMBL/GenBank/DDBJ databases">
        <title>Deep-cultivation of Planctomycetes and their phenomic and genomic characterization uncovers novel biology.</title>
        <authorList>
            <person name="Wiegand S."/>
            <person name="Jogler M."/>
            <person name="Boedeker C."/>
            <person name="Pinto D."/>
            <person name="Vollmers J."/>
            <person name="Rivas-Marin E."/>
            <person name="Kohn T."/>
            <person name="Peeters S.H."/>
            <person name="Heuer A."/>
            <person name="Rast P."/>
            <person name="Oberbeckmann S."/>
            <person name="Bunk B."/>
            <person name="Jeske O."/>
            <person name="Meyerdierks A."/>
            <person name="Storesund J.E."/>
            <person name="Kallscheuer N."/>
            <person name="Luecker S."/>
            <person name="Lage O.M."/>
            <person name="Pohl T."/>
            <person name="Merkel B.J."/>
            <person name="Hornburger P."/>
            <person name="Mueller R.-W."/>
            <person name="Bruemmer F."/>
            <person name="Labrenz M."/>
            <person name="Spormann A.M."/>
            <person name="Op Den Camp H."/>
            <person name="Overmann J."/>
            <person name="Amann R."/>
            <person name="Jetten M.S.M."/>
            <person name="Mascher T."/>
            <person name="Medema M.H."/>
            <person name="Devos D.P."/>
            <person name="Kaster A.-K."/>
            <person name="Ovreas L."/>
            <person name="Rohde M."/>
            <person name="Galperin M.Y."/>
            <person name="Jogler C."/>
        </authorList>
    </citation>
    <scope>NUCLEOTIDE SEQUENCE [LARGE SCALE GENOMIC DNA]</scope>
    <source>
        <strain evidence="3 4">Pla100</strain>
    </source>
</reference>
<feature type="compositionally biased region" description="Polar residues" evidence="1">
    <location>
        <begin position="289"/>
        <end position="313"/>
    </location>
</feature>
<protein>
    <submittedName>
        <fullName evidence="3">Uncharacterized protein</fullName>
    </submittedName>
</protein>
<feature type="compositionally biased region" description="Polar residues" evidence="1">
    <location>
        <begin position="330"/>
        <end position="384"/>
    </location>
</feature>
<feature type="region of interest" description="Disordered" evidence="1">
    <location>
        <begin position="240"/>
        <end position="385"/>
    </location>
</feature>
<feature type="transmembrane region" description="Helical" evidence="2">
    <location>
        <begin position="629"/>
        <end position="648"/>
    </location>
</feature>
<accession>A0A5C6AXZ1</accession>
<dbReference type="Proteomes" id="UP000316213">
    <property type="component" value="Unassembled WGS sequence"/>
</dbReference>
<evidence type="ECO:0000256" key="2">
    <source>
        <dbReference type="SAM" id="Phobius"/>
    </source>
</evidence>
<feature type="compositionally biased region" description="Polar residues" evidence="1">
    <location>
        <begin position="160"/>
        <end position="206"/>
    </location>
</feature>
<gene>
    <name evidence="3" type="ORF">Pla100_08780</name>
</gene>
<dbReference type="OrthoDB" id="232801at2"/>
<sequence>MGGAVMLLIAATVGVTYGWTPDGGRGVKYIIQIPPDQVEQVVRSGEIASRIPTEIQGHVSEVVVRVGNGTLPRVTPSNLARADFQAVEPNQISGPNQAGASRHSDGGPISSLASDDCAPLPIPAMNSPMELSPIRNPDAATAMMKPAPQGGGMNLPGSLGVSQSNTPRPSTNPLSNPLTGPSTTSLAAPPTMNSAASGLAGNGSTSNLATGNGMNFNLQQTARDVLGNATDAARSTINNAVDRATGNDDPRSRLSQPVTSTRNPAATSQSEQDWYDLRNGSRRRPSTDPVETNVASNGQDASRSPSLLENSNFGRLPSGLDNYNGADANASASNPRYSNDSQTIDPNRNVNTQNVSTRQPNTQTTPRSEYSDPSRSGADRSSSYDYDPKLTIAQAQQLPINGYSFDSQGYPIDRQGYRLNRFGQRLDDANRTTVATNENSSGYDSTNRYPSGSNLTDVNRNQPAYNTQTGNGTQYTQNAGNPALVQPPLAPAPGQTAATGAYPQGPFAPGTYPQGTYGQGNLANVNNPYGYPANSGSGLIPQYSDPQYSDPRYSDPRYTQLVGNPSTTVNPNLPSGLAPIGDPTTRSGSPTRTTADDEPRSSSDATGISTVDRYREALQNPEQVAAQPIFNAMLLLSVVTNAYLLFWLKNLRMQFRDTVAAKRSSNSAGSLAASV</sequence>
<feature type="region of interest" description="Disordered" evidence="1">
    <location>
        <begin position="90"/>
        <end position="206"/>
    </location>
</feature>
<feature type="compositionally biased region" description="Low complexity" evidence="1">
    <location>
        <begin position="583"/>
        <end position="593"/>
    </location>
</feature>
<feature type="compositionally biased region" description="Polar residues" evidence="1">
    <location>
        <begin position="90"/>
        <end position="99"/>
    </location>
</feature>
<feature type="region of interest" description="Disordered" evidence="1">
    <location>
        <begin position="430"/>
        <end position="514"/>
    </location>
</feature>
<dbReference type="AlphaFoldDB" id="A0A5C6AXZ1"/>
<feature type="region of interest" description="Disordered" evidence="1">
    <location>
        <begin position="536"/>
        <end position="609"/>
    </location>
</feature>
<evidence type="ECO:0000313" key="3">
    <source>
        <dbReference type="EMBL" id="TWU03942.1"/>
    </source>
</evidence>
<feature type="compositionally biased region" description="Polar residues" evidence="1">
    <location>
        <begin position="561"/>
        <end position="573"/>
    </location>
</feature>
<dbReference type="RefSeq" id="WP_146576352.1">
    <property type="nucleotide sequence ID" value="NZ_SJPM01000001.1"/>
</dbReference>
<evidence type="ECO:0000256" key="1">
    <source>
        <dbReference type="SAM" id="MobiDB-lite"/>
    </source>
</evidence>
<organism evidence="3 4">
    <name type="scientific">Neorhodopirellula pilleata</name>
    <dbReference type="NCBI Taxonomy" id="2714738"/>
    <lineage>
        <taxon>Bacteria</taxon>
        <taxon>Pseudomonadati</taxon>
        <taxon>Planctomycetota</taxon>
        <taxon>Planctomycetia</taxon>
        <taxon>Pirellulales</taxon>
        <taxon>Pirellulaceae</taxon>
        <taxon>Neorhodopirellula</taxon>
    </lineage>
</organism>
<feature type="compositionally biased region" description="Polar residues" evidence="1">
    <location>
        <begin position="431"/>
        <end position="464"/>
    </location>
</feature>
<proteinExistence type="predicted"/>
<keyword evidence="4" id="KW-1185">Reference proteome</keyword>
<keyword evidence="2" id="KW-0812">Transmembrane</keyword>
<comment type="caution">
    <text evidence="3">The sequence shown here is derived from an EMBL/GenBank/DDBJ whole genome shotgun (WGS) entry which is preliminary data.</text>
</comment>